<name>A0ABD2Q7W5_9PLAT</name>
<dbReference type="GO" id="GO:0000178">
    <property type="term" value="C:exosome (RNase complex)"/>
    <property type="evidence" value="ECO:0007669"/>
    <property type="project" value="UniProtKB-KW"/>
</dbReference>
<dbReference type="CDD" id="cd22525">
    <property type="entry name" value="KH-I_Rrp4_eukar"/>
    <property type="match status" value="1"/>
</dbReference>
<dbReference type="InterPro" id="IPR048565">
    <property type="entry name" value="S1_RRP4"/>
</dbReference>
<dbReference type="PANTHER" id="PTHR21321">
    <property type="entry name" value="PNAS-3 RELATED"/>
    <property type="match status" value="1"/>
</dbReference>
<reference evidence="4 5" key="1">
    <citation type="submission" date="2024-11" db="EMBL/GenBank/DDBJ databases">
        <title>Adaptive evolution of stress response genes in parasites aligns with host niche diversity.</title>
        <authorList>
            <person name="Hahn C."/>
            <person name="Resl P."/>
        </authorList>
    </citation>
    <scope>NUCLEOTIDE SEQUENCE [LARGE SCALE GENOMIC DNA]</scope>
    <source>
        <strain evidence="4">EGGRZ-B1_66</strain>
        <tissue evidence="4">Body</tissue>
    </source>
</reference>
<dbReference type="Proteomes" id="UP001626550">
    <property type="component" value="Unassembled WGS sequence"/>
</dbReference>
<dbReference type="InterPro" id="IPR036612">
    <property type="entry name" value="KH_dom_type_1_sf"/>
</dbReference>
<dbReference type="Gene3D" id="2.40.50.100">
    <property type="match status" value="1"/>
</dbReference>
<dbReference type="CDD" id="cd05789">
    <property type="entry name" value="S1_Rrp4"/>
    <property type="match status" value="1"/>
</dbReference>
<dbReference type="GO" id="GO:0003723">
    <property type="term" value="F:RNA binding"/>
    <property type="evidence" value="ECO:0007669"/>
    <property type="project" value="UniProtKB-KW"/>
</dbReference>
<keyword evidence="1" id="KW-0271">Exosome</keyword>
<proteinExistence type="predicted"/>
<feature type="domain" description="RRP4 S1" evidence="3">
    <location>
        <begin position="105"/>
        <end position="176"/>
    </location>
</feature>
<keyword evidence="2" id="KW-0694">RNA-binding</keyword>
<evidence type="ECO:0000256" key="2">
    <source>
        <dbReference type="ARBA" id="ARBA00022884"/>
    </source>
</evidence>
<keyword evidence="5" id="KW-1185">Reference proteome</keyword>
<dbReference type="PANTHER" id="PTHR21321:SF4">
    <property type="entry name" value="EXOSOME COMPLEX COMPONENT RRP4"/>
    <property type="match status" value="1"/>
</dbReference>
<protein>
    <submittedName>
        <fullName evidence="4">Exosome complex component RRP4</fullName>
    </submittedName>
</protein>
<comment type="caution">
    <text evidence="4">The sequence shown here is derived from an EMBL/GenBank/DDBJ whole genome shotgun (WGS) entry which is preliminary data.</text>
</comment>
<sequence>MPITIFPKLPSYEGPPQSKKHKQNNSQVILPGEVIFTSGSSLITGHGTYKTASNLNEPTNAELMDTEEFNNQVAKTLCESSMHASLAGRIRTVNKLVYVEPLKARYSGNVGDTIVGRIVGVEQRRWLVDVNSYQHGILQLANVKLPGGELRRKSEDDERAMRSFMKEGDLIVAEVHDVYRDGSLQLHMPGVRTGRLGEGCFASVAPSSIKKQKLHRHQLNVPKGCGSNSNCSDDLIPHVSVGLILGCNGYVWIGPARGMALGTGTGASLLSLDSESMSKSDLFNEYLSIARVRNCVLALASSGVPVWELSVLASCEASWIEEKHLLSEPDSVISSPEYGVVSLLSRPDVRDRIMDLVKQKLGL</sequence>
<dbReference type="SUPFAM" id="SSF54791">
    <property type="entry name" value="Eukaryotic type KH-domain (KH-domain type I)"/>
    <property type="match status" value="1"/>
</dbReference>
<gene>
    <name evidence="4" type="primary">EXOSC2</name>
    <name evidence="4" type="ORF">Ciccas_005726</name>
</gene>
<dbReference type="AlphaFoldDB" id="A0ABD2Q7W5"/>
<dbReference type="InterPro" id="IPR012340">
    <property type="entry name" value="NA-bd_OB-fold"/>
</dbReference>
<evidence type="ECO:0000313" key="4">
    <source>
        <dbReference type="EMBL" id="KAL3315640.1"/>
    </source>
</evidence>
<dbReference type="Pfam" id="PF21266">
    <property type="entry name" value="S1_RRP4"/>
    <property type="match status" value="1"/>
</dbReference>
<dbReference type="SUPFAM" id="SSF50249">
    <property type="entry name" value="Nucleic acid-binding proteins"/>
    <property type="match status" value="1"/>
</dbReference>
<evidence type="ECO:0000313" key="5">
    <source>
        <dbReference type="Proteomes" id="UP001626550"/>
    </source>
</evidence>
<dbReference type="Gene3D" id="2.40.50.140">
    <property type="entry name" value="Nucleic acid-binding proteins"/>
    <property type="match status" value="1"/>
</dbReference>
<evidence type="ECO:0000259" key="3">
    <source>
        <dbReference type="Pfam" id="PF21266"/>
    </source>
</evidence>
<dbReference type="InterPro" id="IPR026699">
    <property type="entry name" value="Exosome_RNA_bind1/RRP40/RRP4"/>
</dbReference>
<evidence type="ECO:0000256" key="1">
    <source>
        <dbReference type="ARBA" id="ARBA00022835"/>
    </source>
</evidence>
<accession>A0ABD2Q7W5</accession>
<organism evidence="4 5">
    <name type="scientific">Cichlidogyrus casuarinus</name>
    <dbReference type="NCBI Taxonomy" id="1844966"/>
    <lineage>
        <taxon>Eukaryota</taxon>
        <taxon>Metazoa</taxon>
        <taxon>Spiralia</taxon>
        <taxon>Lophotrochozoa</taxon>
        <taxon>Platyhelminthes</taxon>
        <taxon>Monogenea</taxon>
        <taxon>Monopisthocotylea</taxon>
        <taxon>Dactylogyridea</taxon>
        <taxon>Ancyrocephalidae</taxon>
        <taxon>Cichlidogyrus</taxon>
    </lineage>
</organism>
<dbReference type="EMBL" id="JBJKFK010000699">
    <property type="protein sequence ID" value="KAL3315640.1"/>
    <property type="molecule type" value="Genomic_DNA"/>
</dbReference>